<dbReference type="InterPro" id="IPR036049">
    <property type="entry name" value="Ribosomal_uL29_sf"/>
</dbReference>
<evidence type="ECO:0000256" key="3">
    <source>
        <dbReference type="ARBA" id="ARBA00023274"/>
    </source>
</evidence>
<dbReference type="EMBL" id="JBHLZU010000011">
    <property type="protein sequence ID" value="MFB9905320.1"/>
    <property type="molecule type" value="Genomic_DNA"/>
</dbReference>
<dbReference type="PANTHER" id="PTHR10916:SF0">
    <property type="entry name" value="LARGE RIBOSOMAL SUBUNIT PROTEIN UL29C"/>
    <property type="match status" value="1"/>
</dbReference>
<dbReference type="RefSeq" id="WP_377852614.1">
    <property type="nucleotide sequence ID" value="NZ_JBHLZU010000011.1"/>
</dbReference>
<comment type="caution">
    <text evidence="6">The sequence shown here is derived from an EMBL/GenBank/DDBJ whole genome shotgun (WGS) entry which is preliminary data.</text>
</comment>
<evidence type="ECO:0000256" key="2">
    <source>
        <dbReference type="ARBA" id="ARBA00022980"/>
    </source>
</evidence>
<accession>A0ABV5ZWQ0</accession>
<dbReference type="NCBIfam" id="TIGR00012">
    <property type="entry name" value="L29"/>
    <property type="match status" value="1"/>
</dbReference>
<reference evidence="6 7" key="1">
    <citation type="submission" date="2024-09" db="EMBL/GenBank/DDBJ databases">
        <authorList>
            <person name="Sun Q."/>
            <person name="Mori K."/>
        </authorList>
    </citation>
    <scope>NUCLEOTIDE SEQUENCE [LARGE SCALE GENOMIC DNA]</scope>
    <source>
        <strain evidence="6 7">TBRC 7907</strain>
    </source>
</reference>
<evidence type="ECO:0000313" key="7">
    <source>
        <dbReference type="Proteomes" id="UP001589693"/>
    </source>
</evidence>
<dbReference type="Proteomes" id="UP001589693">
    <property type="component" value="Unassembled WGS sequence"/>
</dbReference>
<dbReference type="InterPro" id="IPR018254">
    <property type="entry name" value="Ribosomal_uL29_CS"/>
</dbReference>
<dbReference type="SUPFAM" id="SSF46561">
    <property type="entry name" value="Ribosomal protein L29 (L29p)"/>
    <property type="match status" value="1"/>
</dbReference>
<dbReference type="HAMAP" id="MF_00374">
    <property type="entry name" value="Ribosomal_uL29"/>
    <property type="match status" value="1"/>
</dbReference>
<keyword evidence="7" id="KW-1185">Reference proteome</keyword>
<dbReference type="GO" id="GO:0005840">
    <property type="term" value="C:ribosome"/>
    <property type="evidence" value="ECO:0007669"/>
    <property type="project" value="UniProtKB-KW"/>
</dbReference>
<dbReference type="Gene3D" id="1.10.287.310">
    <property type="match status" value="1"/>
</dbReference>
<sequence>MAAATTASELRELTDEELVLRLREAKEELFNLRFQMATGQLDNNRRLRAIRHDIARIYTVMRERELGLSVSPDGTSSQDEGAA</sequence>
<gene>
    <name evidence="5 6" type="primary">rpmC</name>
    <name evidence="6" type="ORF">ACFFQA_15405</name>
</gene>
<dbReference type="InterPro" id="IPR001854">
    <property type="entry name" value="Ribosomal_uL29"/>
</dbReference>
<protein>
    <recommendedName>
        <fullName evidence="4 5">Large ribosomal subunit protein uL29</fullName>
    </recommendedName>
</protein>
<comment type="similarity">
    <text evidence="1 5">Belongs to the universal ribosomal protein uL29 family.</text>
</comment>
<evidence type="ECO:0000256" key="4">
    <source>
        <dbReference type="ARBA" id="ARBA00035204"/>
    </source>
</evidence>
<evidence type="ECO:0000313" key="6">
    <source>
        <dbReference type="EMBL" id="MFB9905320.1"/>
    </source>
</evidence>
<dbReference type="Pfam" id="PF00831">
    <property type="entry name" value="Ribosomal_L29"/>
    <property type="match status" value="1"/>
</dbReference>
<evidence type="ECO:0000256" key="5">
    <source>
        <dbReference type="HAMAP-Rule" id="MF_00374"/>
    </source>
</evidence>
<dbReference type="InterPro" id="IPR050063">
    <property type="entry name" value="Ribosomal_protein_uL29"/>
</dbReference>
<keyword evidence="2 5" id="KW-0689">Ribosomal protein</keyword>
<keyword evidence="3 5" id="KW-0687">Ribonucleoprotein</keyword>
<dbReference type="PROSITE" id="PS00579">
    <property type="entry name" value="RIBOSOMAL_L29"/>
    <property type="match status" value="1"/>
</dbReference>
<organism evidence="6 7">
    <name type="scientific">Allokutzneria oryzae</name>
    <dbReference type="NCBI Taxonomy" id="1378989"/>
    <lineage>
        <taxon>Bacteria</taxon>
        <taxon>Bacillati</taxon>
        <taxon>Actinomycetota</taxon>
        <taxon>Actinomycetes</taxon>
        <taxon>Pseudonocardiales</taxon>
        <taxon>Pseudonocardiaceae</taxon>
        <taxon>Allokutzneria</taxon>
    </lineage>
</organism>
<evidence type="ECO:0000256" key="1">
    <source>
        <dbReference type="ARBA" id="ARBA00009254"/>
    </source>
</evidence>
<proteinExistence type="inferred from homology"/>
<dbReference type="CDD" id="cd00427">
    <property type="entry name" value="Ribosomal_L29_HIP"/>
    <property type="match status" value="1"/>
</dbReference>
<name>A0ABV5ZWQ0_9PSEU</name>
<dbReference type="PANTHER" id="PTHR10916">
    <property type="entry name" value="60S RIBOSOMAL PROTEIN L35/50S RIBOSOMAL PROTEIN L29"/>
    <property type="match status" value="1"/>
</dbReference>